<accession>A0A420ZBK5</accession>
<name>A0A420ZBK5_UNCK3</name>
<dbReference type="AlphaFoldDB" id="A0A420ZBK5"/>
<proteinExistence type="predicted"/>
<dbReference type="Proteomes" id="UP000281261">
    <property type="component" value="Unassembled WGS sequence"/>
</dbReference>
<comment type="caution">
    <text evidence="1">The sequence shown here is derived from an EMBL/GenBank/DDBJ whole genome shotgun (WGS) entry which is preliminary data.</text>
</comment>
<evidence type="ECO:0000313" key="1">
    <source>
        <dbReference type="EMBL" id="RLC36300.1"/>
    </source>
</evidence>
<organism evidence="1 2">
    <name type="scientific">candidate division Kazan bacterium</name>
    <dbReference type="NCBI Taxonomy" id="2202143"/>
    <lineage>
        <taxon>Bacteria</taxon>
        <taxon>Bacteria division Kazan-3B-28</taxon>
    </lineage>
</organism>
<sequence>MSKTFEFYLILHYKTGKARILTTKRFRKSDLSPYEIPIKVTIKVNVPEKPIMQARGEITLSEEKVTDILIEEL</sequence>
<protein>
    <submittedName>
        <fullName evidence="1">Uncharacterized protein</fullName>
    </submittedName>
</protein>
<dbReference type="EMBL" id="QMNG01000068">
    <property type="protein sequence ID" value="RLC36300.1"/>
    <property type="molecule type" value="Genomic_DNA"/>
</dbReference>
<reference evidence="1 2" key="1">
    <citation type="submission" date="2018-06" db="EMBL/GenBank/DDBJ databases">
        <title>Extensive metabolic versatility and redundancy in microbially diverse, dynamic hydrothermal sediments.</title>
        <authorList>
            <person name="Dombrowski N."/>
            <person name="Teske A."/>
            <person name="Baker B.J."/>
        </authorList>
    </citation>
    <scope>NUCLEOTIDE SEQUENCE [LARGE SCALE GENOMIC DNA]</scope>
    <source>
        <strain evidence="1">B79_G16</strain>
    </source>
</reference>
<evidence type="ECO:0000313" key="2">
    <source>
        <dbReference type="Proteomes" id="UP000281261"/>
    </source>
</evidence>
<gene>
    <name evidence="1" type="ORF">DRH29_04855</name>
</gene>